<evidence type="ECO:0000313" key="12">
    <source>
        <dbReference type="EnsemblMetazoa" id="XP_038048178.1"/>
    </source>
</evidence>
<keyword evidence="6 10" id="KW-0472">Membrane</keyword>
<protein>
    <recommendedName>
        <fullName evidence="11">G-protein coupled receptors family 1 profile domain-containing protein</fullName>
    </recommendedName>
</protein>
<feature type="domain" description="G-protein coupled receptors family 1 profile" evidence="11">
    <location>
        <begin position="40"/>
        <end position="157"/>
    </location>
</feature>
<accession>A0A913Z8Q7</accession>
<evidence type="ECO:0000256" key="3">
    <source>
        <dbReference type="ARBA" id="ARBA00022692"/>
    </source>
</evidence>
<evidence type="ECO:0000256" key="1">
    <source>
        <dbReference type="ARBA" id="ARBA00004651"/>
    </source>
</evidence>
<keyword evidence="3 9" id="KW-0812">Transmembrane</keyword>
<dbReference type="GO" id="GO:0004930">
    <property type="term" value="F:G protein-coupled receptor activity"/>
    <property type="evidence" value="ECO:0007669"/>
    <property type="project" value="UniProtKB-KW"/>
</dbReference>
<dbReference type="GeneID" id="119722204"/>
<name>A0A913Z8Q7_PATMI</name>
<feature type="transmembrane region" description="Helical" evidence="10">
    <location>
        <begin position="26"/>
        <end position="49"/>
    </location>
</feature>
<sequence length="275" mass="30110">MDNQGNATCCSNDQVYVISYAERQTLAAVGIIVSFLGIIGNTLVIAAVILSKKLRTTTNVFILNLSVADLLTCGFVLPLDTVAMLGNHWPLPIALCKLAGFVAIVSVGASSNSMAFIAANRYILVTKSMSTYRRCFSRNKTLAAVVFIWLFSMTVAIVPQCTGLLKLGYQPRFSSCAWSGNGRNELDLYFFAMFYLVQCGCISWSYAGIAYHTYNHTRKVQHLTTRPAVAIVMDAQNQQRGAGHQPAGNKLQMEVTKNLFLLCESLLVWGKAPSL</sequence>
<dbReference type="InterPro" id="IPR017452">
    <property type="entry name" value="GPCR_Rhodpsn_7TM"/>
</dbReference>
<reference evidence="12" key="1">
    <citation type="submission" date="2022-11" db="UniProtKB">
        <authorList>
            <consortium name="EnsemblMetazoa"/>
        </authorList>
    </citation>
    <scope>IDENTIFICATION</scope>
</reference>
<comment type="subcellular location">
    <subcellularLocation>
        <location evidence="1">Cell membrane</location>
        <topology evidence="1">Multi-pass membrane protein</topology>
    </subcellularLocation>
</comment>
<keyword evidence="5 9" id="KW-0297">G-protein coupled receptor</keyword>
<proteinExistence type="inferred from homology"/>
<dbReference type="OMA" id="WFRRASF"/>
<dbReference type="PANTHER" id="PTHR24228:SF72">
    <property type="entry name" value="G-PROTEIN COUPLED RECEPTORS FAMILY 1 PROFILE DOMAIN-CONTAINING PROTEIN"/>
    <property type="match status" value="1"/>
</dbReference>
<feature type="transmembrane region" description="Helical" evidence="10">
    <location>
        <begin position="188"/>
        <end position="209"/>
    </location>
</feature>
<evidence type="ECO:0000259" key="11">
    <source>
        <dbReference type="PROSITE" id="PS50262"/>
    </source>
</evidence>
<comment type="similarity">
    <text evidence="9">Belongs to the G-protein coupled receptor 1 family.</text>
</comment>
<dbReference type="GO" id="GO:0005886">
    <property type="term" value="C:plasma membrane"/>
    <property type="evidence" value="ECO:0007669"/>
    <property type="project" value="UniProtKB-SubCell"/>
</dbReference>
<evidence type="ECO:0000256" key="10">
    <source>
        <dbReference type="SAM" id="Phobius"/>
    </source>
</evidence>
<evidence type="ECO:0000313" key="13">
    <source>
        <dbReference type="Proteomes" id="UP000887568"/>
    </source>
</evidence>
<keyword evidence="13" id="KW-1185">Reference proteome</keyword>
<dbReference type="EnsemblMetazoa" id="XM_038192250.1">
    <property type="protein sequence ID" value="XP_038048178.1"/>
    <property type="gene ID" value="LOC119722204"/>
</dbReference>
<evidence type="ECO:0000256" key="4">
    <source>
        <dbReference type="ARBA" id="ARBA00022989"/>
    </source>
</evidence>
<dbReference type="CDD" id="cd00637">
    <property type="entry name" value="7tm_classA_rhodopsin-like"/>
    <property type="match status" value="1"/>
</dbReference>
<dbReference type="PRINTS" id="PR00237">
    <property type="entry name" value="GPCRRHODOPSN"/>
</dbReference>
<evidence type="ECO:0000256" key="2">
    <source>
        <dbReference type="ARBA" id="ARBA00022475"/>
    </source>
</evidence>
<keyword evidence="4 10" id="KW-1133">Transmembrane helix</keyword>
<feature type="transmembrane region" description="Helical" evidence="10">
    <location>
        <begin position="61"/>
        <end position="79"/>
    </location>
</feature>
<keyword evidence="2" id="KW-1003">Cell membrane</keyword>
<organism evidence="12 13">
    <name type="scientific">Patiria miniata</name>
    <name type="common">Bat star</name>
    <name type="synonym">Asterina miniata</name>
    <dbReference type="NCBI Taxonomy" id="46514"/>
    <lineage>
        <taxon>Eukaryota</taxon>
        <taxon>Metazoa</taxon>
        <taxon>Echinodermata</taxon>
        <taxon>Eleutherozoa</taxon>
        <taxon>Asterozoa</taxon>
        <taxon>Asteroidea</taxon>
        <taxon>Valvatacea</taxon>
        <taxon>Valvatida</taxon>
        <taxon>Asterinidae</taxon>
        <taxon>Patiria</taxon>
    </lineage>
</organism>
<evidence type="ECO:0000256" key="7">
    <source>
        <dbReference type="ARBA" id="ARBA00023170"/>
    </source>
</evidence>
<dbReference type="RefSeq" id="XP_038048178.1">
    <property type="nucleotide sequence ID" value="XM_038192250.1"/>
</dbReference>
<dbReference type="Proteomes" id="UP000887568">
    <property type="component" value="Unplaced"/>
</dbReference>
<dbReference type="PROSITE" id="PS00237">
    <property type="entry name" value="G_PROTEIN_RECEP_F1_1"/>
    <property type="match status" value="1"/>
</dbReference>
<dbReference type="Pfam" id="PF00001">
    <property type="entry name" value="7tm_1"/>
    <property type="match status" value="1"/>
</dbReference>
<feature type="transmembrane region" description="Helical" evidence="10">
    <location>
        <begin position="141"/>
        <end position="165"/>
    </location>
</feature>
<feature type="transmembrane region" description="Helical" evidence="10">
    <location>
        <begin position="99"/>
        <end position="120"/>
    </location>
</feature>
<dbReference type="PANTHER" id="PTHR24228">
    <property type="entry name" value="B2 BRADYKININ RECEPTOR/ANGIOTENSIN II RECEPTOR"/>
    <property type="match status" value="1"/>
</dbReference>
<dbReference type="Gene3D" id="1.20.1070.10">
    <property type="entry name" value="Rhodopsin 7-helix transmembrane proteins"/>
    <property type="match status" value="1"/>
</dbReference>
<evidence type="ECO:0000256" key="5">
    <source>
        <dbReference type="ARBA" id="ARBA00023040"/>
    </source>
</evidence>
<dbReference type="PROSITE" id="PS50262">
    <property type="entry name" value="G_PROTEIN_RECEP_F1_2"/>
    <property type="match status" value="1"/>
</dbReference>
<evidence type="ECO:0000256" key="8">
    <source>
        <dbReference type="ARBA" id="ARBA00023224"/>
    </source>
</evidence>
<keyword evidence="7 9" id="KW-0675">Receptor</keyword>
<dbReference type="SUPFAM" id="SSF81321">
    <property type="entry name" value="Family A G protein-coupled receptor-like"/>
    <property type="match status" value="1"/>
</dbReference>
<dbReference type="AlphaFoldDB" id="A0A913Z8Q7"/>
<dbReference type="OrthoDB" id="5981855at2759"/>
<evidence type="ECO:0000256" key="6">
    <source>
        <dbReference type="ARBA" id="ARBA00023136"/>
    </source>
</evidence>
<evidence type="ECO:0000256" key="9">
    <source>
        <dbReference type="RuleBase" id="RU000688"/>
    </source>
</evidence>
<keyword evidence="8 9" id="KW-0807">Transducer</keyword>
<dbReference type="InterPro" id="IPR000276">
    <property type="entry name" value="GPCR_Rhodpsn"/>
</dbReference>